<organism evidence="1 2">
    <name type="scientific">Falsigemmobacter intermedius</name>
    <dbReference type="NCBI Taxonomy" id="1553448"/>
    <lineage>
        <taxon>Bacteria</taxon>
        <taxon>Pseudomonadati</taxon>
        <taxon>Pseudomonadota</taxon>
        <taxon>Alphaproteobacteria</taxon>
        <taxon>Rhodobacterales</taxon>
        <taxon>Paracoccaceae</taxon>
        <taxon>Falsigemmobacter</taxon>
    </lineage>
</organism>
<sequence length="59" mass="6686">MRQHNTPMPCSGRQLSLAFEPRKIDGMKDIERAEATMTLAQILMQAAGLIVEELDDEQR</sequence>
<evidence type="ECO:0000313" key="1">
    <source>
        <dbReference type="EMBL" id="RWY35696.1"/>
    </source>
</evidence>
<accession>A0A451GGH5</accession>
<evidence type="ECO:0000313" key="2">
    <source>
        <dbReference type="Proteomes" id="UP000287168"/>
    </source>
</evidence>
<gene>
    <name evidence="1" type="ORF">EP867_18580</name>
</gene>
<dbReference type="AlphaFoldDB" id="A0A451GGH5"/>
<comment type="caution">
    <text evidence="1">The sequence shown here is derived from an EMBL/GenBank/DDBJ whole genome shotgun (WGS) entry which is preliminary data.</text>
</comment>
<name>A0A451GGH5_9RHOB</name>
<protein>
    <submittedName>
        <fullName evidence="1">Uncharacterized protein</fullName>
    </submittedName>
</protein>
<reference evidence="1 2" key="1">
    <citation type="journal article" date="2015" name="Int. J. Syst. Evol. Microbiol.">
        <title>Gemmobacter intermedius sp. nov., isolated from a white stork (Ciconia ciconia).</title>
        <authorList>
            <person name="Kampfer P."/>
            <person name="Jerzak L."/>
            <person name="Wilharm G."/>
            <person name="Golke J."/>
            <person name="Busse H.J."/>
            <person name="Glaeser S.P."/>
        </authorList>
    </citation>
    <scope>NUCLEOTIDE SEQUENCE [LARGE SCALE GENOMIC DNA]</scope>
    <source>
        <strain evidence="1 2">119/4</strain>
    </source>
</reference>
<dbReference type="OrthoDB" id="7872777at2"/>
<dbReference type="RefSeq" id="WP_128490943.1">
    <property type="nucleotide sequence ID" value="NZ_JBHLXB010000058.1"/>
</dbReference>
<proteinExistence type="predicted"/>
<dbReference type="EMBL" id="SBLC01000074">
    <property type="protein sequence ID" value="RWY35696.1"/>
    <property type="molecule type" value="Genomic_DNA"/>
</dbReference>
<dbReference type="Proteomes" id="UP000287168">
    <property type="component" value="Unassembled WGS sequence"/>
</dbReference>
<keyword evidence="2" id="KW-1185">Reference proteome</keyword>